<dbReference type="Gene3D" id="3.40.50.1950">
    <property type="entry name" value="Flavin prenyltransferase-like"/>
    <property type="match status" value="1"/>
</dbReference>
<evidence type="ECO:0000313" key="2">
    <source>
        <dbReference type="EMBL" id="GAH46820.1"/>
    </source>
</evidence>
<protein>
    <recommendedName>
        <fullName evidence="1">Flavoprotein domain-containing protein</fullName>
    </recommendedName>
</protein>
<gene>
    <name evidence="2" type="ORF">S03H2_15102</name>
</gene>
<dbReference type="SUPFAM" id="SSF52507">
    <property type="entry name" value="Homo-oligomeric flavin-containing Cys decarboxylases, HFCD"/>
    <property type="match status" value="1"/>
</dbReference>
<name>X1GPL6_9ZZZZ</name>
<dbReference type="EMBL" id="BARU01007664">
    <property type="protein sequence ID" value="GAH46820.1"/>
    <property type="molecule type" value="Genomic_DNA"/>
</dbReference>
<dbReference type="Pfam" id="PF02441">
    <property type="entry name" value="Flavoprotein"/>
    <property type="match status" value="1"/>
</dbReference>
<feature type="domain" description="Flavoprotein" evidence="1">
    <location>
        <begin position="8"/>
        <end position="42"/>
    </location>
</feature>
<comment type="caution">
    <text evidence="2">The sequence shown here is derived from an EMBL/GenBank/DDBJ whole genome shotgun (WGS) entry which is preliminary data.</text>
</comment>
<proteinExistence type="predicted"/>
<evidence type="ECO:0000259" key="1">
    <source>
        <dbReference type="Pfam" id="PF02441"/>
    </source>
</evidence>
<dbReference type="InterPro" id="IPR036551">
    <property type="entry name" value="Flavin_trans-like"/>
</dbReference>
<reference evidence="2" key="1">
    <citation type="journal article" date="2014" name="Front. Microbiol.">
        <title>High frequency of phylogenetically diverse reductive dehalogenase-homologous genes in deep subseafloor sedimentary metagenomes.</title>
        <authorList>
            <person name="Kawai M."/>
            <person name="Futagami T."/>
            <person name="Toyoda A."/>
            <person name="Takaki Y."/>
            <person name="Nishi S."/>
            <person name="Hori S."/>
            <person name="Arai W."/>
            <person name="Tsubouchi T."/>
            <person name="Morono Y."/>
            <person name="Uchiyama I."/>
            <person name="Ito T."/>
            <person name="Fujiyama A."/>
            <person name="Inagaki F."/>
            <person name="Takami H."/>
        </authorList>
    </citation>
    <scope>NUCLEOTIDE SEQUENCE</scope>
    <source>
        <strain evidence="2">Expedition CK06-06</strain>
    </source>
</reference>
<dbReference type="AlphaFoldDB" id="X1GPL6"/>
<dbReference type="InterPro" id="IPR003382">
    <property type="entry name" value="Flavoprotein"/>
</dbReference>
<dbReference type="GO" id="GO:0003824">
    <property type="term" value="F:catalytic activity"/>
    <property type="evidence" value="ECO:0007669"/>
    <property type="project" value="InterPro"/>
</dbReference>
<sequence>MDSALKGKNVLLGITGSIAAYKAAEIVRLLRKRGTAVFPIMTIHYGLDHLTH</sequence>
<organism evidence="2">
    <name type="scientific">marine sediment metagenome</name>
    <dbReference type="NCBI Taxonomy" id="412755"/>
    <lineage>
        <taxon>unclassified sequences</taxon>
        <taxon>metagenomes</taxon>
        <taxon>ecological metagenomes</taxon>
    </lineage>
</organism>
<accession>X1GPL6</accession>